<gene>
    <name evidence="2" type="ORF">MGYG_07292</name>
</gene>
<evidence type="ECO:0000313" key="2">
    <source>
        <dbReference type="EMBL" id="EFR04283.1"/>
    </source>
</evidence>
<dbReference type="VEuPathDB" id="FungiDB:MGYG_07292"/>
<feature type="region of interest" description="Disordered" evidence="1">
    <location>
        <begin position="1"/>
        <end position="46"/>
    </location>
</feature>
<dbReference type="GeneID" id="10026541"/>
<protein>
    <submittedName>
        <fullName evidence="2">Uncharacterized protein</fullName>
    </submittedName>
</protein>
<dbReference type="AlphaFoldDB" id="E4V2L8"/>
<dbReference type="Proteomes" id="UP000002669">
    <property type="component" value="Unassembled WGS sequence"/>
</dbReference>
<feature type="compositionally biased region" description="Low complexity" evidence="1">
    <location>
        <begin position="26"/>
        <end position="45"/>
    </location>
</feature>
<keyword evidence="3" id="KW-1185">Reference proteome</keyword>
<dbReference type="EMBL" id="DS989827">
    <property type="protein sequence ID" value="EFR04283.1"/>
    <property type="molecule type" value="Genomic_DNA"/>
</dbReference>
<dbReference type="InParanoid" id="E4V2L8"/>
<accession>E4V2L8</accession>
<dbReference type="eggNOG" id="ENOG502RQX0">
    <property type="taxonomic scope" value="Eukaryota"/>
</dbReference>
<organism evidence="3">
    <name type="scientific">Arthroderma gypseum (strain ATCC MYA-4604 / CBS 118893)</name>
    <name type="common">Microsporum gypseum</name>
    <dbReference type="NCBI Taxonomy" id="535722"/>
    <lineage>
        <taxon>Eukaryota</taxon>
        <taxon>Fungi</taxon>
        <taxon>Dikarya</taxon>
        <taxon>Ascomycota</taxon>
        <taxon>Pezizomycotina</taxon>
        <taxon>Eurotiomycetes</taxon>
        <taxon>Eurotiomycetidae</taxon>
        <taxon>Onygenales</taxon>
        <taxon>Arthrodermataceae</taxon>
        <taxon>Nannizzia</taxon>
    </lineage>
</organism>
<evidence type="ECO:0000256" key="1">
    <source>
        <dbReference type="SAM" id="MobiDB-lite"/>
    </source>
</evidence>
<sequence>MSRQEKMTAQMCHPPAKSTVTKATADHSSVSSADSPASTDATSVSLTEPVSLKITSNLLHKSPLPIPSAELQDKKAPTRFDKMLDDLKNKSPEELAAYLQKYGPKIVREGDPIPYDTDADIKYSMGEEY</sequence>
<name>E4V2L8_ARTGP</name>
<dbReference type="OMA" id="CHPSAKS"/>
<dbReference type="RefSeq" id="XP_003171291.1">
    <property type="nucleotide sequence ID" value="XM_003171243.1"/>
</dbReference>
<dbReference type="HOGENOM" id="CLU_160118_0_0_1"/>
<evidence type="ECO:0000313" key="3">
    <source>
        <dbReference type="Proteomes" id="UP000002669"/>
    </source>
</evidence>
<proteinExistence type="predicted"/>
<reference evidence="3" key="1">
    <citation type="journal article" date="2012" name="MBio">
        <title>Comparative genome analysis of Trichophyton rubrum and related dermatophytes reveals candidate genes involved in infection.</title>
        <authorList>
            <person name="Martinez D.A."/>
            <person name="Oliver B.G."/>
            <person name="Graeser Y."/>
            <person name="Goldberg J.M."/>
            <person name="Li W."/>
            <person name="Martinez-Rossi N.M."/>
            <person name="Monod M."/>
            <person name="Shelest E."/>
            <person name="Barton R.C."/>
            <person name="Birch E."/>
            <person name="Brakhage A.A."/>
            <person name="Chen Z."/>
            <person name="Gurr S.J."/>
            <person name="Heiman D."/>
            <person name="Heitman J."/>
            <person name="Kosti I."/>
            <person name="Rossi A."/>
            <person name="Saif S."/>
            <person name="Samalova M."/>
            <person name="Saunders C.W."/>
            <person name="Shea T."/>
            <person name="Summerbell R.C."/>
            <person name="Xu J."/>
            <person name="Young S."/>
            <person name="Zeng Q."/>
            <person name="Birren B.W."/>
            <person name="Cuomo C.A."/>
            <person name="White T.C."/>
        </authorList>
    </citation>
    <scope>NUCLEOTIDE SEQUENCE [LARGE SCALE GENOMIC DNA]</scope>
    <source>
        <strain evidence="3">ATCC MYA-4604 / CBS 118893</strain>
    </source>
</reference>
<dbReference type="OrthoDB" id="4170625at2759"/>